<keyword evidence="2" id="KW-1185">Reference proteome</keyword>
<sequence length="232" mass="26640">MSVIGATTKAAANRSHDKALFSDVVVKCGRRAGGCTATSCRDLDLWELCRQPSMATRLMDIFDLGDFFAIPKLCQEDTGHFSKYLAEELVQIQREYHLYDSHKLGAHIQTIKAVYGRDTPAQERFLPVLTEFIHRARYRLLREPEFTTLLDEIPALAVKMFRTRVDSGYMHPRDSTQDQIKGVLQEVCREKALTPPTTDWMGRFQAYREKKKDYKKSLETQSDELMEVPSEA</sequence>
<protein>
    <submittedName>
        <fullName evidence="1">Uncharacterized protein</fullName>
    </submittedName>
</protein>
<name>A0A4Q4SXH0_9PEZI</name>
<dbReference type="AlphaFoldDB" id="A0A4Q4SXH0"/>
<dbReference type="Proteomes" id="UP000293360">
    <property type="component" value="Unassembled WGS sequence"/>
</dbReference>
<evidence type="ECO:0000313" key="2">
    <source>
        <dbReference type="Proteomes" id="UP000293360"/>
    </source>
</evidence>
<gene>
    <name evidence="1" type="ORF">DL764_009663</name>
</gene>
<accession>A0A4Q4SXH0</accession>
<dbReference type="STRING" id="155417.A0A4Q4SXH0"/>
<comment type="caution">
    <text evidence="1">The sequence shown here is derived from an EMBL/GenBank/DDBJ whole genome shotgun (WGS) entry which is preliminary data.</text>
</comment>
<dbReference type="OrthoDB" id="6359816at2759"/>
<organism evidence="1 2">
    <name type="scientific">Monosporascus ibericus</name>
    <dbReference type="NCBI Taxonomy" id="155417"/>
    <lineage>
        <taxon>Eukaryota</taxon>
        <taxon>Fungi</taxon>
        <taxon>Dikarya</taxon>
        <taxon>Ascomycota</taxon>
        <taxon>Pezizomycotina</taxon>
        <taxon>Sordariomycetes</taxon>
        <taxon>Xylariomycetidae</taxon>
        <taxon>Xylariales</taxon>
        <taxon>Xylariales incertae sedis</taxon>
        <taxon>Monosporascus</taxon>
    </lineage>
</organism>
<reference evidence="1 2" key="1">
    <citation type="submission" date="2018-06" db="EMBL/GenBank/DDBJ databases">
        <title>Complete Genomes of Monosporascus.</title>
        <authorList>
            <person name="Robinson A.J."/>
            <person name="Natvig D.O."/>
        </authorList>
    </citation>
    <scope>NUCLEOTIDE SEQUENCE [LARGE SCALE GENOMIC DNA]</scope>
    <source>
        <strain evidence="1 2">CBS 110550</strain>
    </source>
</reference>
<dbReference type="EMBL" id="QJNU01000959">
    <property type="protein sequence ID" value="RYO82073.1"/>
    <property type="molecule type" value="Genomic_DNA"/>
</dbReference>
<proteinExistence type="predicted"/>
<evidence type="ECO:0000313" key="1">
    <source>
        <dbReference type="EMBL" id="RYO82073.1"/>
    </source>
</evidence>